<feature type="domain" description="DUF5666" evidence="2">
    <location>
        <begin position="295"/>
        <end position="355"/>
    </location>
</feature>
<gene>
    <name evidence="3" type="ORF">VST7929_02872</name>
</gene>
<comment type="caution">
    <text evidence="3">The sequence shown here is derived from an EMBL/GenBank/DDBJ whole genome shotgun (WGS) entry which is preliminary data.</text>
</comment>
<dbReference type="PROSITE" id="PS51257">
    <property type="entry name" value="PROKAR_LIPOPROTEIN"/>
    <property type="match status" value="1"/>
</dbReference>
<organism evidence="3 4">
    <name type="scientific">Vibrio stylophorae</name>
    <dbReference type="NCBI Taxonomy" id="659351"/>
    <lineage>
        <taxon>Bacteria</taxon>
        <taxon>Pseudomonadati</taxon>
        <taxon>Pseudomonadota</taxon>
        <taxon>Gammaproteobacteria</taxon>
        <taxon>Vibrionales</taxon>
        <taxon>Vibrionaceae</taxon>
        <taxon>Vibrio</taxon>
    </lineage>
</organism>
<protein>
    <recommendedName>
        <fullName evidence="2">DUF5666 domain-containing protein</fullName>
    </recommendedName>
</protein>
<feature type="region of interest" description="Disordered" evidence="1">
    <location>
        <begin position="183"/>
        <end position="237"/>
    </location>
</feature>
<evidence type="ECO:0000259" key="2">
    <source>
        <dbReference type="Pfam" id="PF18914"/>
    </source>
</evidence>
<dbReference type="InterPro" id="IPR043724">
    <property type="entry name" value="DUF5666"/>
</dbReference>
<feature type="domain" description="DUF5666" evidence="2">
    <location>
        <begin position="239"/>
        <end position="272"/>
    </location>
</feature>
<dbReference type="Proteomes" id="UP000838672">
    <property type="component" value="Unassembled WGS sequence"/>
</dbReference>
<keyword evidence="4" id="KW-1185">Reference proteome</keyword>
<evidence type="ECO:0000313" key="4">
    <source>
        <dbReference type="Proteomes" id="UP000838672"/>
    </source>
</evidence>
<accession>A0ABN8DYH1</accession>
<evidence type="ECO:0000313" key="3">
    <source>
        <dbReference type="EMBL" id="CAH0535214.1"/>
    </source>
</evidence>
<dbReference type="Pfam" id="PF18914">
    <property type="entry name" value="DUF5666"/>
    <property type="match status" value="2"/>
</dbReference>
<sequence length="492" mass="52603">MNKTLLATLIASVALVGCNSDSSDDSTTVTKTGHIDGYAANLQKIQLDGGLYSMPANVASFDGNSVRIAQLRNVDVTMTATDGTVTQLELDPEVAGMLTVNHAEPAVYSVNGIVLAKFEEGFVTNLAALVGQYVLVFGWEDQNDQLHVTEVAAAPNGTKAEVEGKVHAYDPNTGILQLDIVGSTTEPTTPTEPTPPTEPTVPAEPTQPAAVLADETAPEPTPDPEPNPNPNPEASPTLVTFVVDSDTEFDDGTEADLVEGALLEVEFVFTGDIASEQTALEIDFEAEDELSDELEGIVTAYTPGETLELNNQHLVDIAEAQFDKLADQWLKVGMRVEVELTDDSTLDNLVAEEVEVETASTEGRVDALTPNVSVEVQGVTFDLSSVETVHKDIECAVGDWAEIEILALSSETPQATDDASVHYAVSIECQPIADLDLDNGLYEMELEGTVAAGALWGYSWEGLDQYDGAWFEFECQVDPSDISTLAQCKIDD</sequence>
<proteinExistence type="predicted"/>
<feature type="compositionally biased region" description="Low complexity" evidence="1">
    <location>
        <begin position="200"/>
        <end position="215"/>
    </location>
</feature>
<feature type="compositionally biased region" description="Pro residues" evidence="1">
    <location>
        <begin position="219"/>
        <end position="233"/>
    </location>
</feature>
<feature type="compositionally biased region" description="Pro residues" evidence="1">
    <location>
        <begin position="190"/>
        <end position="199"/>
    </location>
</feature>
<dbReference type="RefSeq" id="WP_237468077.1">
    <property type="nucleotide sequence ID" value="NZ_CAKLDI010000002.1"/>
</dbReference>
<reference evidence="3" key="1">
    <citation type="submission" date="2021-11" db="EMBL/GenBank/DDBJ databases">
        <authorList>
            <person name="Rodrigo-Torres L."/>
            <person name="Arahal R. D."/>
            <person name="Lucena T."/>
        </authorList>
    </citation>
    <scope>NUCLEOTIDE SEQUENCE</scope>
    <source>
        <strain evidence="3">CECT 7929</strain>
    </source>
</reference>
<name>A0ABN8DYH1_9VIBR</name>
<evidence type="ECO:0000256" key="1">
    <source>
        <dbReference type="SAM" id="MobiDB-lite"/>
    </source>
</evidence>
<dbReference type="EMBL" id="CAKLDI010000002">
    <property type="protein sequence ID" value="CAH0535214.1"/>
    <property type="molecule type" value="Genomic_DNA"/>
</dbReference>